<protein>
    <submittedName>
        <fullName evidence="1">1220_t:CDS:1</fullName>
    </submittedName>
</protein>
<keyword evidence="2" id="KW-1185">Reference proteome</keyword>
<sequence>MATAMVAAVEAINYVAASWNEVNESTIVNCWTKTGILPSLSNNDVELVQNKYLKAIEYEESEISELVIDLTDPMVSQEIKSYQEINSTYIPMEEILNDNQIVETVLVEQLECQQGDPDDSNDEPSKFLLMKH</sequence>
<comment type="caution">
    <text evidence="1">The sequence shown here is derived from an EMBL/GenBank/DDBJ whole genome shotgun (WGS) entry which is preliminary data.</text>
</comment>
<proteinExistence type="predicted"/>
<evidence type="ECO:0000313" key="2">
    <source>
        <dbReference type="Proteomes" id="UP000789366"/>
    </source>
</evidence>
<gene>
    <name evidence="1" type="ORF">SPELUC_LOCUS5835</name>
</gene>
<dbReference type="Proteomes" id="UP000789366">
    <property type="component" value="Unassembled WGS sequence"/>
</dbReference>
<name>A0ACA9M4E2_9GLOM</name>
<accession>A0ACA9M4E2</accession>
<reference evidence="1" key="1">
    <citation type="submission" date="2021-06" db="EMBL/GenBank/DDBJ databases">
        <authorList>
            <person name="Kallberg Y."/>
            <person name="Tangrot J."/>
            <person name="Rosling A."/>
        </authorList>
    </citation>
    <scope>NUCLEOTIDE SEQUENCE</scope>
    <source>
        <strain evidence="1">28 12/20/2015</strain>
    </source>
</reference>
<dbReference type="EMBL" id="CAJVPW010006249">
    <property type="protein sequence ID" value="CAG8566836.1"/>
    <property type="molecule type" value="Genomic_DNA"/>
</dbReference>
<evidence type="ECO:0000313" key="1">
    <source>
        <dbReference type="EMBL" id="CAG8566836.1"/>
    </source>
</evidence>
<organism evidence="1 2">
    <name type="scientific">Cetraspora pellucida</name>
    <dbReference type="NCBI Taxonomy" id="1433469"/>
    <lineage>
        <taxon>Eukaryota</taxon>
        <taxon>Fungi</taxon>
        <taxon>Fungi incertae sedis</taxon>
        <taxon>Mucoromycota</taxon>
        <taxon>Glomeromycotina</taxon>
        <taxon>Glomeromycetes</taxon>
        <taxon>Diversisporales</taxon>
        <taxon>Gigasporaceae</taxon>
        <taxon>Cetraspora</taxon>
    </lineage>
</organism>